<feature type="transmembrane region" description="Helical" evidence="7">
    <location>
        <begin position="238"/>
        <end position="264"/>
    </location>
</feature>
<protein>
    <submittedName>
        <fullName evidence="9">Peptide/nickel transport system permease protein</fullName>
    </submittedName>
</protein>
<feature type="transmembrane region" description="Helical" evidence="7">
    <location>
        <begin position="138"/>
        <end position="161"/>
    </location>
</feature>
<dbReference type="Proteomes" id="UP000183750">
    <property type="component" value="Unassembled WGS sequence"/>
</dbReference>
<dbReference type="SUPFAM" id="SSF161098">
    <property type="entry name" value="MetI-like"/>
    <property type="match status" value="1"/>
</dbReference>
<dbReference type="Gene3D" id="1.10.3720.10">
    <property type="entry name" value="MetI-like"/>
    <property type="match status" value="1"/>
</dbReference>
<keyword evidence="10" id="KW-1185">Reference proteome</keyword>
<evidence type="ECO:0000256" key="5">
    <source>
        <dbReference type="ARBA" id="ARBA00022989"/>
    </source>
</evidence>
<evidence type="ECO:0000256" key="3">
    <source>
        <dbReference type="ARBA" id="ARBA00022475"/>
    </source>
</evidence>
<keyword evidence="2 7" id="KW-0813">Transport</keyword>
<dbReference type="Pfam" id="PF19300">
    <property type="entry name" value="BPD_transp_1_N"/>
    <property type="match status" value="1"/>
</dbReference>
<evidence type="ECO:0000256" key="7">
    <source>
        <dbReference type="RuleBase" id="RU363032"/>
    </source>
</evidence>
<comment type="similarity">
    <text evidence="7">Belongs to the binding-protein-dependent transport system permease family.</text>
</comment>
<feature type="transmembrane region" description="Helical" evidence="7">
    <location>
        <begin position="105"/>
        <end position="126"/>
    </location>
</feature>
<evidence type="ECO:0000256" key="1">
    <source>
        <dbReference type="ARBA" id="ARBA00004651"/>
    </source>
</evidence>
<dbReference type="AlphaFoldDB" id="A0A1H4L5Z3"/>
<dbReference type="PANTHER" id="PTHR43163">
    <property type="entry name" value="DIPEPTIDE TRANSPORT SYSTEM PERMEASE PROTEIN DPPB-RELATED"/>
    <property type="match status" value="1"/>
</dbReference>
<dbReference type="GO" id="GO:0005886">
    <property type="term" value="C:plasma membrane"/>
    <property type="evidence" value="ECO:0007669"/>
    <property type="project" value="UniProtKB-SubCell"/>
</dbReference>
<name>A0A1H4L5Z3_9MICO</name>
<dbReference type="InterPro" id="IPR045621">
    <property type="entry name" value="BPD_transp_1_N"/>
</dbReference>
<dbReference type="InterPro" id="IPR000515">
    <property type="entry name" value="MetI-like"/>
</dbReference>
<reference evidence="10" key="1">
    <citation type="submission" date="2016-10" db="EMBL/GenBank/DDBJ databases">
        <authorList>
            <person name="Varghese N."/>
            <person name="Submissions S."/>
        </authorList>
    </citation>
    <scope>NUCLEOTIDE SEQUENCE [LARGE SCALE GENOMIC DNA]</scope>
    <source>
        <strain evidence="10">DSM 16089</strain>
    </source>
</reference>
<keyword evidence="6 7" id="KW-0472">Membrane</keyword>
<evidence type="ECO:0000256" key="2">
    <source>
        <dbReference type="ARBA" id="ARBA00022448"/>
    </source>
</evidence>
<dbReference type="EMBL" id="FNSQ01000005">
    <property type="protein sequence ID" value="SEB66177.1"/>
    <property type="molecule type" value="Genomic_DNA"/>
</dbReference>
<keyword evidence="3" id="KW-1003">Cell membrane</keyword>
<evidence type="ECO:0000259" key="8">
    <source>
        <dbReference type="PROSITE" id="PS50928"/>
    </source>
</evidence>
<dbReference type="InterPro" id="IPR035906">
    <property type="entry name" value="MetI-like_sf"/>
</dbReference>
<dbReference type="PROSITE" id="PS50928">
    <property type="entry name" value="ABC_TM1"/>
    <property type="match status" value="1"/>
</dbReference>
<proteinExistence type="inferred from homology"/>
<keyword evidence="4 7" id="KW-0812">Transmembrane</keyword>
<dbReference type="CDD" id="cd06261">
    <property type="entry name" value="TM_PBP2"/>
    <property type="match status" value="1"/>
</dbReference>
<evidence type="ECO:0000313" key="10">
    <source>
        <dbReference type="Proteomes" id="UP000183750"/>
    </source>
</evidence>
<sequence length="320" mass="34510">MRALPVLGFIGRRLLALAALLFVVSFIVFSLVYLAPGSAIDVLLGDQPRTPETVALLEAKYHLDQPFLVQFWYWLQGAVHLDFGESIRSTLPVADEIFARLPVTVFLAVYAFLLELVIGLTVGVLAAYRQRSMLDRGLVSLTVVGLSTPAFVSGVVVLYIFAVALGLFPAFGAGEGFLDRLWHLTLPAVALAIVGSAFIVKNTRAAVIAVLDEDFVTFARARGMGSAHVLFRYVLRNALIPILGISAMLLSHLLVGAVFVEVTFSISGIGDLIVSAANSQDLPMIQGVTLFVAIIVMGFNLLADLAYIAVDPRVQRRVLA</sequence>
<feature type="transmembrane region" description="Helical" evidence="7">
    <location>
        <begin position="14"/>
        <end position="35"/>
    </location>
</feature>
<gene>
    <name evidence="9" type="ORF">SAMN04489807_1677</name>
</gene>
<dbReference type="PANTHER" id="PTHR43163:SF6">
    <property type="entry name" value="DIPEPTIDE TRANSPORT SYSTEM PERMEASE PROTEIN DPPB-RELATED"/>
    <property type="match status" value="1"/>
</dbReference>
<accession>A0A1H4L5Z3</accession>
<evidence type="ECO:0000313" key="9">
    <source>
        <dbReference type="EMBL" id="SEB66177.1"/>
    </source>
</evidence>
<feature type="transmembrane region" description="Helical" evidence="7">
    <location>
        <begin position="181"/>
        <end position="200"/>
    </location>
</feature>
<feature type="domain" description="ABC transmembrane type-1" evidence="8">
    <location>
        <begin position="101"/>
        <end position="303"/>
    </location>
</feature>
<feature type="transmembrane region" description="Helical" evidence="7">
    <location>
        <begin position="284"/>
        <end position="310"/>
    </location>
</feature>
<comment type="subcellular location">
    <subcellularLocation>
        <location evidence="1 7">Cell membrane</location>
        <topology evidence="1 7">Multi-pass membrane protein</topology>
    </subcellularLocation>
</comment>
<dbReference type="GO" id="GO:0071916">
    <property type="term" value="F:dipeptide transmembrane transporter activity"/>
    <property type="evidence" value="ECO:0007669"/>
    <property type="project" value="TreeGrafter"/>
</dbReference>
<evidence type="ECO:0000256" key="6">
    <source>
        <dbReference type="ARBA" id="ARBA00023136"/>
    </source>
</evidence>
<evidence type="ECO:0000256" key="4">
    <source>
        <dbReference type="ARBA" id="ARBA00022692"/>
    </source>
</evidence>
<dbReference type="RefSeq" id="WP_060927375.1">
    <property type="nucleotide sequence ID" value="NZ_FNSQ01000005.1"/>
</dbReference>
<keyword evidence="5 7" id="KW-1133">Transmembrane helix</keyword>
<organism evidence="9 10">
    <name type="scientific">Microbacterium hydrocarbonoxydans</name>
    <dbReference type="NCBI Taxonomy" id="273678"/>
    <lineage>
        <taxon>Bacteria</taxon>
        <taxon>Bacillati</taxon>
        <taxon>Actinomycetota</taxon>
        <taxon>Actinomycetes</taxon>
        <taxon>Micrococcales</taxon>
        <taxon>Microbacteriaceae</taxon>
        <taxon>Microbacterium</taxon>
    </lineage>
</organism>
<dbReference type="Pfam" id="PF00528">
    <property type="entry name" value="BPD_transp_1"/>
    <property type="match status" value="1"/>
</dbReference>